<dbReference type="InterPro" id="IPR011256">
    <property type="entry name" value="Reg_factor_effector_dom_sf"/>
</dbReference>
<evidence type="ECO:0000313" key="3">
    <source>
        <dbReference type="EMBL" id="BAY71313.1"/>
    </source>
</evidence>
<dbReference type="PANTHER" id="PTHR30204:SF97">
    <property type="entry name" value="MERR FAMILY REGULATORY PROTEIN"/>
    <property type="match status" value="1"/>
</dbReference>
<dbReference type="Pfam" id="PF13411">
    <property type="entry name" value="MerR_1"/>
    <property type="match status" value="1"/>
</dbReference>
<dbReference type="CDD" id="cd01107">
    <property type="entry name" value="HTH_BmrR"/>
    <property type="match status" value="1"/>
</dbReference>
<accession>A0A1Z4KQZ4</accession>
<dbReference type="PROSITE" id="PS50937">
    <property type="entry name" value="HTH_MERR_2"/>
    <property type="match status" value="1"/>
</dbReference>
<dbReference type="InterPro" id="IPR000551">
    <property type="entry name" value="MerR-type_HTH_dom"/>
</dbReference>
<name>A0A1Z4KQZ4_ANAVA</name>
<evidence type="ECO:0000256" key="1">
    <source>
        <dbReference type="ARBA" id="ARBA00023125"/>
    </source>
</evidence>
<organism evidence="3 4">
    <name type="scientific">Trichormus variabilis NIES-23</name>
    <dbReference type="NCBI Taxonomy" id="1973479"/>
    <lineage>
        <taxon>Bacteria</taxon>
        <taxon>Bacillati</taxon>
        <taxon>Cyanobacteriota</taxon>
        <taxon>Cyanophyceae</taxon>
        <taxon>Nostocales</taxon>
        <taxon>Nostocaceae</taxon>
        <taxon>Trichormus</taxon>
    </lineage>
</organism>
<sequence>MLKIGDFSKLSQVSVKALRLYDQMGLLKPIKVDNFTSYRYYSAEQLPRLNRILAFKDLGFSLEQIAKLLDENLPPEQIRGMLRLKQGEIQRLVEAEQARLIRVEARLKQIEQEDSMPNYEVVIKKVAPIQVASIRQILPDNPSIGQLYGEISEYLAQNGVKAGDYYAGIWHDPGYKDTDIDAEAVISIEGSIKGNERIKIYELPGSETTACLIHHGSYETLAQAYATLVSWIEANGYNITAPNREVYIIGGNEQNNDSYVTELQFPVAQA</sequence>
<dbReference type="GO" id="GO:0003677">
    <property type="term" value="F:DNA binding"/>
    <property type="evidence" value="ECO:0007669"/>
    <property type="project" value="UniProtKB-KW"/>
</dbReference>
<dbReference type="AlphaFoldDB" id="A0A1Z4KQZ4"/>
<dbReference type="Gene3D" id="1.10.1660.10">
    <property type="match status" value="1"/>
</dbReference>
<dbReference type="InterPro" id="IPR009061">
    <property type="entry name" value="DNA-bd_dom_put_sf"/>
</dbReference>
<dbReference type="SUPFAM" id="SSF55136">
    <property type="entry name" value="Probable bacterial effector-binding domain"/>
    <property type="match status" value="1"/>
</dbReference>
<reference evidence="3 4" key="1">
    <citation type="submission" date="2017-06" db="EMBL/GenBank/DDBJ databases">
        <title>Genome sequencing of cyanobaciteial culture collection at National Institute for Environmental Studies (NIES).</title>
        <authorList>
            <person name="Hirose Y."/>
            <person name="Shimura Y."/>
            <person name="Fujisawa T."/>
            <person name="Nakamura Y."/>
            <person name="Kawachi M."/>
        </authorList>
    </citation>
    <scope>NUCLEOTIDE SEQUENCE [LARGE SCALE GENOMIC DNA]</scope>
    <source>
        <strain evidence="3 4">NIES-23</strain>
    </source>
</reference>
<evidence type="ECO:0000313" key="4">
    <source>
        <dbReference type="Proteomes" id="UP000217507"/>
    </source>
</evidence>
<dbReference type="GO" id="GO:0003700">
    <property type="term" value="F:DNA-binding transcription factor activity"/>
    <property type="evidence" value="ECO:0007669"/>
    <property type="project" value="InterPro"/>
</dbReference>
<dbReference type="SUPFAM" id="SSF46955">
    <property type="entry name" value="Putative DNA-binding domain"/>
    <property type="match status" value="1"/>
</dbReference>
<dbReference type="PROSITE" id="PS00552">
    <property type="entry name" value="HTH_MERR_1"/>
    <property type="match status" value="1"/>
</dbReference>
<feature type="domain" description="HTH merR-type" evidence="2">
    <location>
        <begin position="1"/>
        <end position="71"/>
    </location>
</feature>
<dbReference type="InterPro" id="IPR010499">
    <property type="entry name" value="AraC_E-bd"/>
</dbReference>
<keyword evidence="1" id="KW-0238">DNA-binding</keyword>
<gene>
    <name evidence="3" type="ORF">NIES23_41300</name>
</gene>
<proteinExistence type="predicted"/>
<dbReference type="Pfam" id="PF06445">
    <property type="entry name" value="GyrI-like"/>
    <property type="match status" value="1"/>
</dbReference>
<protein>
    <submittedName>
        <fullName evidence="3">Transcriptional regulator</fullName>
    </submittedName>
</protein>
<dbReference type="EMBL" id="AP018216">
    <property type="protein sequence ID" value="BAY71313.1"/>
    <property type="molecule type" value="Genomic_DNA"/>
</dbReference>
<dbReference type="InterPro" id="IPR047057">
    <property type="entry name" value="MerR_fam"/>
</dbReference>
<evidence type="ECO:0000259" key="2">
    <source>
        <dbReference type="PROSITE" id="PS50937"/>
    </source>
</evidence>
<dbReference type="PANTHER" id="PTHR30204">
    <property type="entry name" value="REDOX-CYCLING DRUG-SENSING TRANSCRIPTIONAL ACTIVATOR SOXR"/>
    <property type="match status" value="1"/>
</dbReference>
<dbReference type="Gene3D" id="3.20.80.10">
    <property type="entry name" value="Regulatory factor, effector binding domain"/>
    <property type="match status" value="1"/>
</dbReference>
<dbReference type="SMART" id="SM00871">
    <property type="entry name" value="AraC_E_bind"/>
    <property type="match status" value="1"/>
</dbReference>
<dbReference type="SMART" id="SM00422">
    <property type="entry name" value="HTH_MERR"/>
    <property type="match status" value="1"/>
</dbReference>
<dbReference type="Proteomes" id="UP000217507">
    <property type="component" value="Chromosome"/>
</dbReference>
<dbReference type="InterPro" id="IPR029442">
    <property type="entry name" value="GyrI-like"/>
</dbReference>